<evidence type="ECO:0000313" key="2">
    <source>
        <dbReference type="Proteomes" id="UP000257109"/>
    </source>
</evidence>
<protein>
    <submittedName>
        <fullName evidence="1">Uncharacterized protein</fullName>
    </submittedName>
</protein>
<proteinExistence type="predicted"/>
<sequence>MSPYRIVFGKACHLPVEIEHKAFWVSTLGHSSQGHSVLNCDSVQSEMILVSATDRVALGRDEANMVSVKTYQAWSWLSLDRRNWTDSASVLLLVQVQSNFCTPILSPYQPWEVLWQSPKVRSLPYRGIMQSLPHQLAGIRFRADFRFSINNR</sequence>
<comment type="caution">
    <text evidence="1">The sequence shown here is derived from an EMBL/GenBank/DDBJ whole genome shotgun (WGS) entry which is preliminary data.</text>
</comment>
<name>A0A371HS24_MUCPR</name>
<dbReference type="Proteomes" id="UP000257109">
    <property type="component" value="Unassembled WGS sequence"/>
</dbReference>
<accession>A0A371HS24</accession>
<keyword evidence="2" id="KW-1185">Reference proteome</keyword>
<evidence type="ECO:0000313" key="1">
    <source>
        <dbReference type="EMBL" id="RDY05484.1"/>
    </source>
</evidence>
<dbReference type="EMBL" id="QJKJ01001870">
    <property type="protein sequence ID" value="RDY05484.1"/>
    <property type="molecule type" value="Genomic_DNA"/>
</dbReference>
<feature type="non-terminal residue" evidence="1">
    <location>
        <position position="1"/>
    </location>
</feature>
<reference evidence="1" key="1">
    <citation type="submission" date="2018-05" db="EMBL/GenBank/DDBJ databases">
        <title>Draft genome of Mucuna pruriens seed.</title>
        <authorList>
            <person name="Nnadi N.E."/>
            <person name="Vos R."/>
            <person name="Hasami M.H."/>
            <person name="Devisetty U.K."/>
            <person name="Aguiy J.C."/>
        </authorList>
    </citation>
    <scope>NUCLEOTIDE SEQUENCE [LARGE SCALE GENOMIC DNA]</scope>
    <source>
        <strain evidence="1">JCA_2017</strain>
    </source>
</reference>
<organism evidence="1 2">
    <name type="scientific">Mucuna pruriens</name>
    <name type="common">Velvet bean</name>
    <name type="synonym">Dolichos pruriens</name>
    <dbReference type="NCBI Taxonomy" id="157652"/>
    <lineage>
        <taxon>Eukaryota</taxon>
        <taxon>Viridiplantae</taxon>
        <taxon>Streptophyta</taxon>
        <taxon>Embryophyta</taxon>
        <taxon>Tracheophyta</taxon>
        <taxon>Spermatophyta</taxon>
        <taxon>Magnoliopsida</taxon>
        <taxon>eudicotyledons</taxon>
        <taxon>Gunneridae</taxon>
        <taxon>Pentapetalae</taxon>
        <taxon>rosids</taxon>
        <taxon>fabids</taxon>
        <taxon>Fabales</taxon>
        <taxon>Fabaceae</taxon>
        <taxon>Papilionoideae</taxon>
        <taxon>50 kb inversion clade</taxon>
        <taxon>NPAAA clade</taxon>
        <taxon>indigoferoid/millettioid clade</taxon>
        <taxon>Phaseoleae</taxon>
        <taxon>Mucuna</taxon>
    </lineage>
</organism>
<dbReference type="AlphaFoldDB" id="A0A371HS24"/>
<gene>
    <name evidence="1" type="ORF">CR513_10681</name>
</gene>